<reference evidence="1 2" key="1">
    <citation type="journal article" date="2007" name="DNA Res.">
        <title>Complete genomic structure of the bloom-forming toxic cyanobacterium Microcystis aeruginosa NIES-843.</title>
        <authorList>
            <person name="Kaneko T."/>
            <person name="Nakajima N."/>
            <person name="Okamoto S."/>
            <person name="Suzuki I."/>
            <person name="Tanabe Y."/>
            <person name="Tamaoki M."/>
            <person name="Nakamura Y."/>
            <person name="Kasai F."/>
            <person name="Watanabe A."/>
            <person name="Kawashima K."/>
            <person name="Kishida Y."/>
            <person name="Ono A."/>
            <person name="Shimizu Y."/>
            <person name="Takahashi C."/>
            <person name="Minami C."/>
            <person name="Fujishiro T."/>
            <person name="Kohara M."/>
            <person name="Katoh M."/>
            <person name="Nakazaki N."/>
            <person name="Nakayama S."/>
            <person name="Yamada M."/>
            <person name="Tabata S."/>
            <person name="Watanabe M.M."/>
        </authorList>
    </citation>
    <scope>NUCLEOTIDE SEQUENCE [LARGE SCALE GENOMIC DNA]</scope>
    <source>
        <strain evidence="2">NIES-843 / IAM M-247</strain>
    </source>
</reference>
<organism evidence="1 2">
    <name type="scientific">Microcystis aeruginosa (strain NIES-843 / IAM M-2473)</name>
    <dbReference type="NCBI Taxonomy" id="449447"/>
    <lineage>
        <taxon>Bacteria</taxon>
        <taxon>Bacillati</taxon>
        <taxon>Cyanobacteriota</taxon>
        <taxon>Cyanophyceae</taxon>
        <taxon>Oscillatoriophycideae</taxon>
        <taxon>Chroococcales</taxon>
        <taxon>Microcystaceae</taxon>
        <taxon>Microcystis</taxon>
    </lineage>
</organism>
<gene>
    <name evidence="1" type="ordered locus">MAE_01390</name>
</gene>
<dbReference type="KEGG" id="mar:MAE_01390"/>
<protein>
    <submittedName>
        <fullName evidence="1">Uncharacterized protein</fullName>
    </submittedName>
</protein>
<accession>B0JRB6</accession>
<evidence type="ECO:0000313" key="1">
    <source>
        <dbReference type="EMBL" id="BAF99960.1"/>
    </source>
</evidence>
<proteinExistence type="predicted"/>
<dbReference type="HOGENOM" id="CLU_3045350_0_0_3"/>
<sequence length="54" mass="6048">MRFTWVERDGSSSMIMMARTFCALGFSPSHWLRSCEASAYGIALSGQVIMFEHG</sequence>
<dbReference type="EMBL" id="AP009552">
    <property type="protein sequence ID" value="BAF99960.1"/>
    <property type="molecule type" value="Genomic_DNA"/>
</dbReference>
<keyword evidence="2" id="KW-1185">Reference proteome</keyword>
<name>B0JRB6_MICAN</name>
<evidence type="ECO:0000313" key="2">
    <source>
        <dbReference type="Proteomes" id="UP000001510"/>
    </source>
</evidence>
<dbReference type="PaxDb" id="449447-MAE_01390"/>
<dbReference type="AlphaFoldDB" id="B0JRB6"/>
<dbReference type="EnsemblBacteria" id="BAF99960">
    <property type="protein sequence ID" value="BAF99960"/>
    <property type="gene ID" value="MAE_01390"/>
</dbReference>
<dbReference type="Proteomes" id="UP000001510">
    <property type="component" value="Chromosome"/>
</dbReference>